<sequence length="102" mass="10666">MRVRSQRLTSGSITLQGRQSGSRHGSGPSCWTAIVVLFAPVYPIQPGGEERGPAAGRAPGGGVPVRVRLPSAGGVRPPAASRDGGISPFSGQWSPHTDRYYK</sequence>
<dbReference type="EMBL" id="BAAAUT010000022">
    <property type="protein sequence ID" value="GAA3137454.1"/>
    <property type="molecule type" value="Genomic_DNA"/>
</dbReference>
<evidence type="ECO:0000313" key="2">
    <source>
        <dbReference type="EMBL" id="GAA3137454.1"/>
    </source>
</evidence>
<reference evidence="3" key="1">
    <citation type="journal article" date="2019" name="Int. J. Syst. Evol. Microbiol.">
        <title>The Global Catalogue of Microorganisms (GCM) 10K type strain sequencing project: providing services to taxonomists for standard genome sequencing and annotation.</title>
        <authorList>
            <consortium name="The Broad Institute Genomics Platform"/>
            <consortium name="The Broad Institute Genome Sequencing Center for Infectious Disease"/>
            <person name="Wu L."/>
            <person name="Ma J."/>
        </authorList>
    </citation>
    <scope>NUCLEOTIDE SEQUENCE [LARGE SCALE GENOMIC DNA]</scope>
    <source>
        <strain evidence="3">JCM 9373</strain>
    </source>
</reference>
<comment type="caution">
    <text evidence="2">The sequence shown here is derived from an EMBL/GenBank/DDBJ whole genome shotgun (WGS) entry which is preliminary data.</text>
</comment>
<name>A0ABP6N834_9ACTN</name>
<keyword evidence="3" id="KW-1185">Reference proteome</keyword>
<dbReference type="Proteomes" id="UP001500320">
    <property type="component" value="Unassembled WGS sequence"/>
</dbReference>
<proteinExistence type="predicted"/>
<feature type="region of interest" description="Disordered" evidence="1">
    <location>
        <begin position="1"/>
        <end position="28"/>
    </location>
</feature>
<evidence type="ECO:0000313" key="3">
    <source>
        <dbReference type="Proteomes" id="UP001500320"/>
    </source>
</evidence>
<evidence type="ECO:0000256" key="1">
    <source>
        <dbReference type="SAM" id="MobiDB-lite"/>
    </source>
</evidence>
<gene>
    <name evidence="2" type="ORF">GCM10010466_30430</name>
</gene>
<organism evidence="2 3">
    <name type="scientific">Planomonospora alba</name>
    <dbReference type="NCBI Taxonomy" id="161354"/>
    <lineage>
        <taxon>Bacteria</taxon>
        <taxon>Bacillati</taxon>
        <taxon>Actinomycetota</taxon>
        <taxon>Actinomycetes</taxon>
        <taxon>Streptosporangiales</taxon>
        <taxon>Streptosporangiaceae</taxon>
        <taxon>Planomonospora</taxon>
    </lineage>
</organism>
<feature type="compositionally biased region" description="Polar residues" evidence="1">
    <location>
        <begin position="1"/>
        <end position="15"/>
    </location>
</feature>
<feature type="region of interest" description="Disordered" evidence="1">
    <location>
        <begin position="70"/>
        <end position="102"/>
    </location>
</feature>
<feature type="compositionally biased region" description="Low complexity" evidence="1">
    <location>
        <begin position="16"/>
        <end position="28"/>
    </location>
</feature>
<protein>
    <submittedName>
        <fullName evidence="2">Uncharacterized protein</fullName>
    </submittedName>
</protein>
<accession>A0ABP6N834</accession>